<accession>A0ABV7F0N2</accession>
<reference evidence="7" key="1">
    <citation type="journal article" date="2019" name="Int. J. Syst. Evol. Microbiol.">
        <title>The Global Catalogue of Microorganisms (GCM) 10K type strain sequencing project: providing services to taxonomists for standard genome sequencing and annotation.</title>
        <authorList>
            <consortium name="The Broad Institute Genomics Platform"/>
            <consortium name="The Broad Institute Genome Sequencing Center for Infectious Disease"/>
            <person name="Wu L."/>
            <person name="Ma J."/>
        </authorList>
    </citation>
    <scope>NUCLEOTIDE SEQUENCE [LARGE SCALE GENOMIC DNA]</scope>
    <source>
        <strain evidence="7">KCTC 42986</strain>
    </source>
</reference>
<comment type="caution">
    <text evidence="6">The sequence shown here is derived from an EMBL/GenBank/DDBJ whole genome shotgun (WGS) entry which is preliminary data.</text>
</comment>
<keyword evidence="2" id="KW-0238">DNA-binding</keyword>
<dbReference type="PROSITE" id="PS50043">
    <property type="entry name" value="HTH_LUXR_2"/>
    <property type="match status" value="1"/>
</dbReference>
<evidence type="ECO:0000313" key="7">
    <source>
        <dbReference type="Proteomes" id="UP001595530"/>
    </source>
</evidence>
<dbReference type="SUPFAM" id="SSF46894">
    <property type="entry name" value="C-terminal effector domain of the bipartite response regulators"/>
    <property type="match status" value="1"/>
</dbReference>
<dbReference type="InterPro" id="IPR011006">
    <property type="entry name" value="CheY-like_superfamily"/>
</dbReference>
<dbReference type="CDD" id="cd17535">
    <property type="entry name" value="REC_NarL-like"/>
    <property type="match status" value="1"/>
</dbReference>
<sequence>MMLAEKTIRVMLIDDHKTMLWGLARLIEGENSRMEVVGTASNCDEALAQIGQLAPDVILLDLDLGGKCSLDILPALLANGVSRALILTGTREQATLDLAVLRGARGVVRKDASAEQVLKAIEKVHQGELWLDHEMLGRVFGEFMNPKATRKPDPEAEKKAALTPKERKIIDTIVEGKGALNKALAQRLFISDHTLRNHLTSIYQKLGVSNRLELYVYAIKHQFGKCAS</sequence>
<dbReference type="Proteomes" id="UP001595530">
    <property type="component" value="Unassembled WGS sequence"/>
</dbReference>
<dbReference type="Pfam" id="PF00196">
    <property type="entry name" value="GerE"/>
    <property type="match status" value="1"/>
</dbReference>
<gene>
    <name evidence="6" type="ORF">ACFOFO_11570</name>
</gene>
<dbReference type="PROSITE" id="PS50110">
    <property type="entry name" value="RESPONSE_REGULATORY"/>
    <property type="match status" value="1"/>
</dbReference>
<dbReference type="PANTHER" id="PTHR43214">
    <property type="entry name" value="TWO-COMPONENT RESPONSE REGULATOR"/>
    <property type="match status" value="1"/>
</dbReference>
<dbReference type="Pfam" id="PF00072">
    <property type="entry name" value="Response_reg"/>
    <property type="match status" value="1"/>
</dbReference>
<proteinExistence type="predicted"/>
<dbReference type="InterPro" id="IPR039420">
    <property type="entry name" value="WalR-like"/>
</dbReference>
<evidence type="ECO:0000259" key="4">
    <source>
        <dbReference type="PROSITE" id="PS50043"/>
    </source>
</evidence>
<feature type="modified residue" description="4-aspartylphosphate" evidence="3">
    <location>
        <position position="61"/>
    </location>
</feature>
<dbReference type="SUPFAM" id="SSF52172">
    <property type="entry name" value="CheY-like"/>
    <property type="match status" value="1"/>
</dbReference>
<dbReference type="SMART" id="SM00421">
    <property type="entry name" value="HTH_LUXR"/>
    <property type="match status" value="1"/>
</dbReference>
<dbReference type="CDD" id="cd06170">
    <property type="entry name" value="LuxR_C_like"/>
    <property type="match status" value="1"/>
</dbReference>
<dbReference type="InterPro" id="IPR000792">
    <property type="entry name" value="Tscrpt_reg_LuxR_C"/>
</dbReference>
<dbReference type="PANTHER" id="PTHR43214:SF38">
    <property type="entry name" value="NITRATE_NITRITE RESPONSE REGULATOR PROTEIN NARL"/>
    <property type="match status" value="1"/>
</dbReference>
<evidence type="ECO:0000256" key="1">
    <source>
        <dbReference type="ARBA" id="ARBA00022553"/>
    </source>
</evidence>
<evidence type="ECO:0000259" key="5">
    <source>
        <dbReference type="PROSITE" id="PS50110"/>
    </source>
</evidence>
<dbReference type="Gene3D" id="3.40.50.2300">
    <property type="match status" value="1"/>
</dbReference>
<evidence type="ECO:0000256" key="3">
    <source>
        <dbReference type="PROSITE-ProRule" id="PRU00169"/>
    </source>
</evidence>
<feature type="domain" description="Response regulatory" evidence="5">
    <location>
        <begin position="9"/>
        <end position="125"/>
    </location>
</feature>
<evidence type="ECO:0000313" key="6">
    <source>
        <dbReference type="EMBL" id="MFC3108594.1"/>
    </source>
</evidence>
<protein>
    <submittedName>
        <fullName evidence="6">Response regulator</fullName>
    </submittedName>
</protein>
<dbReference type="InterPro" id="IPR016032">
    <property type="entry name" value="Sig_transdc_resp-reg_C-effctor"/>
</dbReference>
<dbReference type="RefSeq" id="WP_390331567.1">
    <property type="nucleotide sequence ID" value="NZ_JBHRTP010000032.1"/>
</dbReference>
<dbReference type="InterPro" id="IPR058245">
    <property type="entry name" value="NreC/VraR/RcsB-like_REC"/>
</dbReference>
<dbReference type="InterPro" id="IPR001789">
    <property type="entry name" value="Sig_transdc_resp-reg_receiver"/>
</dbReference>
<feature type="domain" description="HTH luxR-type" evidence="4">
    <location>
        <begin position="155"/>
        <end position="222"/>
    </location>
</feature>
<keyword evidence="7" id="KW-1185">Reference proteome</keyword>
<keyword evidence="1 3" id="KW-0597">Phosphoprotein</keyword>
<evidence type="ECO:0000256" key="2">
    <source>
        <dbReference type="ARBA" id="ARBA00023125"/>
    </source>
</evidence>
<dbReference type="EMBL" id="JBHRTP010000032">
    <property type="protein sequence ID" value="MFC3108594.1"/>
    <property type="molecule type" value="Genomic_DNA"/>
</dbReference>
<dbReference type="SMART" id="SM00448">
    <property type="entry name" value="REC"/>
    <property type="match status" value="1"/>
</dbReference>
<organism evidence="6 7">
    <name type="scientific">Undibacterium arcticum</name>
    <dbReference type="NCBI Taxonomy" id="1762892"/>
    <lineage>
        <taxon>Bacteria</taxon>
        <taxon>Pseudomonadati</taxon>
        <taxon>Pseudomonadota</taxon>
        <taxon>Betaproteobacteria</taxon>
        <taxon>Burkholderiales</taxon>
        <taxon>Oxalobacteraceae</taxon>
        <taxon>Undibacterium</taxon>
    </lineage>
</organism>
<name>A0ABV7F0N2_9BURK</name>